<dbReference type="Pfam" id="PF14352">
    <property type="entry name" value="DUF4402"/>
    <property type="match status" value="1"/>
</dbReference>
<dbReference type="AlphaFoldDB" id="A0A3B0SRY0"/>
<protein>
    <recommendedName>
        <fullName evidence="2">DUF4402 domain-containing protein</fullName>
    </recommendedName>
</protein>
<evidence type="ECO:0000313" key="1">
    <source>
        <dbReference type="EMBL" id="VAW05032.1"/>
    </source>
</evidence>
<reference evidence="1" key="1">
    <citation type="submission" date="2018-06" db="EMBL/GenBank/DDBJ databases">
        <authorList>
            <person name="Zhirakovskaya E."/>
        </authorList>
    </citation>
    <scope>NUCLEOTIDE SEQUENCE</scope>
</reference>
<organism evidence="1">
    <name type="scientific">hydrothermal vent metagenome</name>
    <dbReference type="NCBI Taxonomy" id="652676"/>
    <lineage>
        <taxon>unclassified sequences</taxon>
        <taxon>metagenomes</taxon>
        <taxon>ecological metagenomes</taxon>
    </lineage>
</organism>
<proteinExistence type="predicted"/>
<sequence length="200" mass="21530">MAATRVFNRNFSLFGQKPIVFRIFRPFGTISLILASIGFAQPYSVAAQCQLCANSTVSKPTSEGAKKSEKPLRIEIITNLDFSRLALLGRAGGEVSIDPLSGQRRMNGGITDLGGLSLHGEGRLEGEPGRLVRVVLPDRITLSAPNGSTAELVKLDTNLPAQARLDRDGRLNFTFGGRLKVNGNAGGQYRGRIAITAEYE</sequence>
<gene>
    <name evidence="1" type="ORF">MNBD_ALPHA04-1798</name>
</gene>
<dbReference type="EMBL" id="UOEF01000428">
    <property type="protein sequence ID" value="VAW05032.1"/>
    <property type="molecule type" value="Genomic_DNA"/>
</dbReference>
<evidence type="ECO:0008006" key="2">
    <source>
        <dbReference type="Google" id="ProtNLM"/>
    </source>
</evidence>
<accession>A0A3B0SRY0</accession>
<dbReference type="InterPro" id="IPR025514">
    <property type="entry name" value="DUF4402"/>
</dbReference>
<name>A0A3B0SRY0_9ZZZZ</name>